<proteinExistence type="predicted"/>
<keyword evidence="3" id="KW-1185">Reference proteome</keyword>
<dbReference type="AlphaFoldDB" id="A0A553I919"/>
<accession>A0A553I919</accession>
<dbReference type="OrthoDB" id="4606324at2759"/>
<dbReference type="Proteomes" id="UP000319160">
    <property type="component" value="Unassembled WGS sequence"/>
</dbReference>
<evidence type="ECO:0000313" key="2">
    <source>
        <dbReference type="EMBL" id="TRX96706.1"/>
    </source>
</evidence>
<protein>
    <submittedName>
        <fullName evidence="2">Uncharacterized protein</fullName>
    </submittedName>
</protein>
<evidence type="ECO:0000256" key="1">
    <source>
        <dbReference type="SAM" id="SignalP"/>
    </source>
</evidence>
<gene>
    <name evidence="2" type="ORF">FHL15_002372</name>
</gene>
<keyword evidence="1" id="KW-0732">Signal</keyword>
<sequence>MVKSLIQLLAIPALLTGLVQSHPMDVKRDQYPDCPLRVEIPENTFYNIGDNWEIKWDPTGIPDGPLNLIIQSQLVTPFYTGTFYNPFTGQYVDNYSYDSAYIRIPDPLVSSGGYTWPISIIGPSNHTGPEYRYAAYISYTVLYTDHGDVSDSCSTPEFHVTTPA</sequence>
<feature type="signal peptide" evidence="1">
    <location>
        <begin position="1"/>
        <end position="21"/>
    </location>
</feature>
<comment type="caution">
    <text evidence="2">The sequence shown here is derived from an EMBL/GenBank/DDBJ whole genome shotgun (WGS) entry which is preliminary data.</text>
</comment>
<dbReference type="EMBL" id="VFLP01000009">
    <property type="protein sequence ID" value="TRX96706.1"/>
    <property type="molecule type" value="Genomic_DNA"/>
</dbReference>
<name>A0A553I919_9PEZI</name>
<reference evidence="3" key="1">
    <citation type="submission" date="2019-06" db="EMBL/GenBank/DDBJ databases">
        <title>Draft genome sequence of the griseofulvin-producing fungus Xylaria cubensis strain G536.</title>
        <authorList>
            <person name="Mead M.E."/>
            <person name="Raja H.A."/>
            <person name="Steenwyk J.L."/>
            <person name="Knowles S.L."/>
            <person name="Oberlies N.H."/>
            <person name="Rokas A."/>
        </authorList>
    </citation>
    <scope>NUCLEOTIDE SEQUENCE [LARGE SCALE GENOMIC DNA]</scope>
    <source>
        <strain evidence="3">G536</strain>
    </source>
</reference>
<evidence type="ECO:0000313" key="3">
    <source>
        <dbReference type="Proteomes" id="UP000319160"/>
    </source>
</evidence>
<feature type="chain" id="PRO_5022238047" evidence="1">
    <location>
        <begin position="22"/>
        <end position="164"/>
    </location>
</feature>
<organism evidence="2 3">
    <name type="scientific">Xylaria flabelliformis</name>
    <dbReference type="NCBI Taxonomy" id="2512241"/>
    <lineage>
        <taxon>Eukaryota</taxon>
        <taxon>Fungi</taxon>
        <taxon>Dikarya</taxon>
        <taxon>Ascomycota</taxon>
        <taxon>Pezizomycotina</taxon>
        <taxon>Sordariomycetes</taxon>
        <taxon>Xylariomycetidae</taxon>
        <taxon>Xylariales</taxon>
        <taxon>Xylariaceae</taxon>
        <taxon>Xylaria</taxon>
    </lineage>
</organism>